<dbReference type="InterPro" id="IPR019775">
    <property type="entry name" value="WD40_repeat_CS"/>
</dbReference>
<feature type="domain" description="Bulb-type lectin" evidence="4">
    <location>
        <begin position="1"/>
        <end position="92"/>
    </location>
</feature>
<evidence type="ECO:0000256" key="1">
    <source>
        <dbReference type="ARBA" id="ARBA00022574"/>
    </source>
</evidence>
<protein>
    <submittedName>
        <fullName evidence="5">WD40 repeat protein</fullName>
    </submittedName>
</protein>
<evidence type="ECO:0000313" key="5">
    <source>
        <dbReference type="EMBL" id="MBP2329609.1"/>
    </source>
</evidence>
<feature type="repeat" description="WD" evidence="3">
    <location>
        <begin position="59"/>
        <end position="100"/>
    </location>
</feature>
<evidence type="ECO:0000259" key="4">
    <source>
        <dbReference type="PROSITE" id="PS50927"/>
    </source>
</evidence>
<name>A0ABS4TYY0_9PSEU</name>
<sequence>MTTLWDTGRRQPVGELNTRGLQLSAITFSPDGRYLAGARADGVTLWDLATHARIAEIRGGSSSSSLDAMAFSADGNRVVTADRRGSVFVWDVSTRSLINTFTGHRGQIAAMALSPDGHLLATAGDEDNNVTLWDVATGTRWATLSGHTAPVTSASFGPDGSVLLTGSQDQAITPWMVRPDQAARRLCDTLTNGFASVAPIPPTCR</sequence>
<gene>
    <name evidence="5" type="ORF">JOF56_009994</name>
</gene>
<dbReference type="InterPro" id="IPR011047">
    <property type="entry name" value="Quinoprotein_ADH-like_sf"/>
</dbReference>
<keyword evidence="6" id="KW-1185">Reference proteome</keyword>
<dbReference type="Gene3D" id="2.130.10.10">
    <property type="entry name" value="YVTN repeat-like/Quinoprotein amine dehydrogenase"/>
    <property type="match status" value="2"/>
</dbReference>
<dbReference type="InterPro" id="IPR015943">
    <property type="entry name" value="WD40/YVTN_repeat-like_dom_sf"/>
</dbReference>
<dbReference type="SUPFAM" id="SSF50998">
    <property type="entry name" value="Quinoprotein alcohol dehydrogenase-like"/>
    <property type="match status" value="1"/>
</dbReference>
<accession>A0ABS4TYY0</accession>
<dbReference type="InterPro" id="IPR011659">
    <property type="entry name" value="WD40"/>
</dbReference>
<reference evidence="5 6" key="1">
    <citation type="submission" date="2021-03" db="EMBL/GenBank/DDBJ databases">
        <title>Sequencing the genomes of 1000 actinobacteria strains.</title>
        <authorList>
            <person name="Klenk H.-P."/>
        </authorList>
    </citation>
    <scope>NUCLEOTIDE SEQUENCE [LARGE SCALE GENOMIC DNA]</scope>
    <source>
        <strain evidence="5 6">DSM 46670</strain>
    </source>
</reference>
<dbReference type="Pfam" id="PF07676">
    <property type="entry name" value="PD40"/>
    <property type="match status" value="1"/>
</dbReference>
<keyword evidence="2" id="KW-0677">Repeat</keyword>
<dbReference type="PROSITE" id="PS00678">
    <property type="entry name" value="WD_REPEATS_1"/>
    <property type="match status" value="1"/>
</dbReference>
<dbReference type="RefSeq" id="WP_209646347.1">
    <property type="nucleotide sequence ID" value="NZ_JAGINW010000001.1"/>
</dbReference>
<dbReference type="PANTHER" id="PTHR19879">
    <property type="entry name" value="TRANSCRIPTION INITIATION FACTOR TFIID"/>
    <property type="match status" value="1"/>
</dbReference>
<comment type="caution">
    <text evidence="5">The sequence shown here is derived from an EMBL/GenBank/DDBJ whole genome shotgun (WGS) entry which is preliminary data.</text>
</comment>
<evidence type="ECO:0000256" key="2">
    <source>
        <dbReference type="ARBA" id="ARBA00022737"/>
    </source>
</evidence>
<dbReference type="Proteomes" id="UP001519332">
    <property type="component" value="Unassembled WGS sequence"/>
</dbReference>
<feature type="repeat" description="WD" evidence="3">
    <location>
        <begin position="101"/>
        <end position="143"/>
    </location>
</feature>
<evidence type="ECO:0000313" key="6">
    <source>
        <dbReference type="Proteomes" id="UP001519332"/>
    </source>
</evidence>
<dbReference type="Pfam" id="PF00400">
    <property type="entry name" value="WD40"/>
    <property type="match status" value="3"/>
</dbReference>
<evidence type="ECO:0000256" key="3">
    <source>
        <dbReference type="PROSITE-ProRule" id="PRU00221"/>
    </source>
</evidence>
<dbReference type="PROSITE" id="PS50294">
    <property type="entry name" value="WD_REPEATS_REGION"/>
    <property type="match status" value="2"/>
</dbReference>
<dbReference type="PROSITE" id="PS50082">
    <property type="entry name" value="WD_REPEATS_2"/>
    <property type="match status" value="3"/>
</dbReference>
<keyword evidence="1 3" id="KW-0853">WD repeat</keyword>
<dbReference type="PANTHER" id="PTHR19879:SF9">
    <property type="entry name" value="TRANSCRIPTION INITIATION FACTOR TFIID SUBUNIT 5"/>
    <property type="match status" value="1"/>
</dbReference>
<dbReference type="InterPro" id="IPR001480">
    <property type="entry name" value="Bulb-type_lectin_dom"/>
</dbReference>
<feature type="repeat" description="WD" evidence="3">
    <location>
        <begin position="144"/>
        <end position="185"/>
    </location>
</feature>
<dbReference type="InterPro" id="IPR001680">
    <property type="entry name" value="WD40_rpt"/>
</dbReference>
<proteinExistence type="predicted"/>
<dbReference type="EMBL" id="JAGINW010000001">
    <property type="protein sequence ID" value="MBP2329609.1"/>
    <property type="molecule type" value="Genomic_DNA"/>
</dbReference>
<organism evidence="5 6">
    <name type="scientific">Kibdelosporangium banguiense</name>
    <dbReference type="NCBI Taxonomy" id="1365924"/>
    <lineage>
        <taxon>Bacteria</taxon>
        <taxon>Bacillati</taxon>
        <taxon>Actinomycetota</taxon>
        <taxon>Actinomycetes</taxon>
        <taxon>Pseudonocardiales</taxon>
        <taxon>Pseudonocardiaceae</taxon>
        <taxon>Kibdelosporangium</taxon>
    </lineage>
</organism>
<dbReference type="PROSITE" id="PS50927">
    <property type="entry name" value="BULB_LECTIN"/>
    <property type="match status" value="1"/>
</dbReference>
<dbReference type="SMART" id="SM00320">
    <property type="entry name" value="WD40"/>
    <property type="match status" value="4"/>
</dbReference>